<evidence type="ECO:0000313" key="2">
    <source>
        <dbReference type="EMBL" id="RED02075.1"/>
    </source>
</evidence>
<sequence length="41" mass="4633">MDQTTFGVLMLSGMLVFFSTVAVWADWPNVKQKAQKLLGHH</sequence>
<organism evidence="2 3">
    <name type="scientific">Ectopseudomonas oleovorans</name>
    <name type="common">Pseudomonas oleovorans</name>
    <dbReference type="NCBI Taxonomy" id="301"/>
    <lineage>
        <taxon>Bacteria</taxon>
        <taxon>Pseudomonadati</taxon>
        <taxon>Pseudomonadota</taxon>
        <taxon>Gammaproteobacteria</taxon>
        <taxon>Pseudomonadales</taxon>
        <taxon>Pseudomonadaceae</taxon>
        <taxon>Ectopseudomonas</taxon>
    </lineage>
</organism>
<evidence type="ECO:0000313" key="3">
    <source>
        <dbReference type="Proteomes" id="UP000256988"/>
    </source>
</evidence>
<accession>A0A3D9EI53</accession>
<feature type="transmembrane region" description="Helical" evidence="1">
    <location>
        <begin position="6"/>
        <end position="27"/>
    </location>
</feature>
<keyword evidence="1" id="KW-0812">Transmembrane</keyword>
<dbReference type="AlphaFoldDB" id="A0A3D9EI53"/>
<evidence type="ECO:0000256" key="1">
    <source>
        <dbReference type="SAM" id="Phobius"/>
    </source>
</evidence>
<dbReference type="Proteomes" id="UP000256988">
    <property type="component" value="Unassembled WGS sequence"/>
</dbReference>
<comment type="caution">
    <text evidence="2">The sequence shown here is derived from an EMBL/GenBank/DDBJ whole genome shotgun (WGS) entry which is preliminary data.</text>
</comment>
<proteinExistence type="predicted"/>
<reference evidence="2 3" key="1">
    <citation type="submission" date="2018-07" db="EMBL/GenBank/DDBJ databases">
        <title>Genome sequencing of rice bacterial endophytes.</title>
        <authorList>
            <person name="Venturi V."/>
        </authorList>
    </citation>
    <scope>NUCLEOTIDE SEQUENCE [LARGE SCALE GENOMIC DNA]</scope>
    <source>
        <strain evidence="2 3">AG1002</strain>
    </source>
</reference>
<keyword evidence="1" id="KW-1133">Transmembrane helix</keyword>
<keyword evidence="1" id="KW-0472">Membrane</keyword>
<name>A0A3D9EI53_ECTOL</name>
<protein>
    <submittedName>
        <fullName evidence="2">Uncharacterized protein</fullName>
    </submittedName>
</protein>
<gene>
    <name evidence="2" type="ORF">DFO60_3701</name>
</gene>
<dbReference type="EMBL" id="QRDL01000005">
    <property type="protein sequence ID" value="RED02075.1"/>
    <property type="molecule type" value="Genomic_DNA"/>
</dbReference>